<dbReference type="OrthoDB" id="5819014at2759"/>
<proteinExistence type="predicted"/>
<dbReference type="Proteomes" id="UP001152747">
    <property type="component" value="Unassembled WGS sequence"/>
</dbReference>
<feature type="signal peptide" evidence="1">
    <location>
        <begin position="1"/>
        <end position="18"/>
    </location>
</feature>
<dbReference type="PANTHER" id="PTHR21447:SF1">
    <property type="entry name" value="CUB-LIKE DOMAIN-CONTAINING PROTEIN"/>
    <property type="match status" value="1"/>
</dbReference>
<evidence type="ECO:0000313" key="3">
    <source>
        <dbReference type="EMBL" id="CAI5451148.1"/>
    </source>
</evidence>
<sequence>MIFAFLLYFLFLANTVLSKYFICPNRLITLEDGPIGVIPRGRVGLSVIPANYNCTYYFYIPPGFALHFSISTHYEILLGDQIVFTNNLGEEFIIPTPNQHIDEWSASSTASLLIRTISNSSQMFAIYEFVNIHKYYRQKVLETGDYFALNSMKFLYYTFKSHERIKINIAIKSTQDFDPHLEKIFVYDGGDLKNSKMIGNLYKFSRKSGVSTKNNISFINLYDVPSPSYVIGNDYSIISKFAKYKAVLMSKNEQTSGEFYDSSNLSSAYTWICSDCSTFYWNVLKFDKWKTPKEEAFIEVQPLSPSHQMKPILNYSGIHHSDNYFPQLLPTRMFTVINHHSKIGLTINTLNMTNSKWLQPYDGRKGIIHSPSLWDPQTRPSFNYSFEDPDQTYYFNISVKSVNGETLILQSGPEVFQEL</sequence>
<dbReference type="EMBL" id="CANHGI010000005">
    <property type="protein sequence ID" value="CAI5451148.1"/>
    <property type="molecule type" value="Genomic_DNA"/>
</dbReference>
<name>A0A9P1N4V1_9PELO</name>
<dbReference type="GO" id="GO:0045087">
    <property type="term" value="P:innate immune response"/>
    <property type="evidence" value="ECO:0007669"/>
    <property type="project" value="TreeGrafter"/>
</dbReference>
<dbReference type="InterPro" id="IPR003366">
    <property type="entry name" value="CUB-like_dom"/>
</dbReference>
<dbReference type="GO" id="GO:0045121">
    <property type="term" value="C:membrane raft"/>
    <property type="evidence" value="ECO:0007669"/>
    <property type="project" value="TreeGrafter"/>
</dbReference>
<gene>
    <name evidence="3" type="ORF">CAMP_LOCUS13785</name>
</gene>
<keyword evidence="4" id="KW-1185">Reference proteome</keyword>
<organism evidence="3 4">
    <name type="scientific">Caenorhabditis angaria</name>
    <dbReference type="NCBI Taxonomy" id="860376"/>
    <lineage>
        <taxon>Eukaryota</taxon>
        <taxon>Metazoa</taxon>
        <taxon>Ecdysozoa</taxon>
        <taxon>Nematoda</taxon>
        <taxon>Chromadorea</taxon>
        <taxon>Rhabditida</taxon>
        <taxon>Rhabditina</taxon>
        <taxon>Rhabditomorpha</taxon>
        <taxon>Rhabditoidea</taxon>
        <taxon>Rhabditidae</taxon>
        <taxon>Peloderinae</taxon>
        <taxon>Caenorhabditis</taxon>
    </lineage>
</organism>
<comment type="caution">
    <text evidence="3">The sequence shown here is derived from an EMBL/GenBank/DDBJ whole genome shotgun (WGS) entry which is preliminary data.</text>
</comment>
<dbReference type="PANTHER" id="PTHR21447">
    <property type="entry name" value="RING-TYPE DOMAIN-CONTAINING PROTEIN-RELATED"/>
    <property type="match status" value="1"/>
</dbReference>
<evidence type="ECO:0000259" key="2">
    <source>
        <dbReference type="Pfam" id="PF02408"/>
    </source>
</evidence>
<keyword evidence="1" id="KW-0732">Signal</keyword>
<feature type="chain" id="PRO_5040169851" description="CUB-like domain-containing protein" evidence="1">
    <location>
        <begin position="19"/>
        <end position="419"/>
    </location>
</feature>
<protein>
    <recommendedName>
        <fullName evidence="2">CUB-like domain-containing protein</fullName>
    </recommendedName>
</protein>
<dbReference type="Pfam" id="PF02408">
    <property type="entry name" value="CUB_2"/>
    <property type="match status" value="1"/>
</dbReference>
<evidence type="ECO:0000313" key="4">
    <source>
        <dbReference type="Proteomes" id="UP001152747"/>
    </source>
</evidence>
<accession>A0A9P1N4V1</accession>
<feature type="domain" description="CUB-like" evidence="2">
    <location>
        <begin position="21"/>
        <end position="132"/>
    </location>
</feature>
<dbReference type="AlphaFoldDB" id="A0A9P1N4V1"/>
<evidence type="ECO:0000256" key="1">
    <source>
        <dbReference type="SAM" id="SignalP"/>
    </source>
</evidence>
<reference evidence="3" key="1">
    <citation type="submission" date="2022-11" db="EMBL/GenBank/DDBJ databases">
        <authorList>
            <person name="Kikuchi T."/>
        </authorList>
    </citation>
    <scope>NUCLEOTIDE SEQUENCE</scope>
    <source>
        <strain evidence="3">PS1010</strain>
    </source>
</reference>